<dbReference type="Pfam" id="PF13377">
    <property type="entry name" value="Peripla_BP_3"/>
    <property type="match status" value="1"/>
</dbReference>
<dbReference type="AlphaFoldDB" id="E1R4S0"/>
<dbReference type="PRINTS" id="PR00036">
    <property type="entry name" value="HTHLACI"/>
</dbReference>
<keyword evidence="3" id="KW-0804">Transcription</keyword>
<reference evidence="5 6" key="1">
    <citation type="journal article" date="2010" name="Stand. Genomic Sci.">
        <title>Complete genome sequence of Spirochaeta smaragdinae type strain (SEBR 4228).</title>
        <authorList>
            <person name="Mavromatis K."/>
            <person name="Yasawong M."/>
            <person name="Chertkov O."/>
            <person name="Lapidus A."/>
            <person name="Lucas S."/>
            <person name="Nolan M."/>
            <person name="Del Rio T.G."/>
            <person name="Tice H."/>
            <person name="Cheng J.F."/>
            <person name="Pitluck S."/>
            <person name="Liolios K."/>
            <person name="Ivanova N."/>
            <person name="Tapia R."/>
            <person name="Han C."/>
            <person name="Bruce D."/>
            <person name="Goodwin L."/>
            <person name="Pati A."/>
            <person name="Chen A."/>
            <person name="Palaniappan K."/>
            <person name="Land M."/>
            <person name="Hauser L."/>
            <person name="Chang Y.J."/>
            <person name="Jeffries C.D."/>
            <person name="Detter J.C."/>
            <person name="Rohde M."/>
            <person name="Brambilla E."/>
            <person name="Spring S."/>
            <person name="Goker M."/>
            <person name="Sikorski J."/>
            <person name="Woyke T."/>
            <person name="Bristow J."/>
            <person name="Eisen J.A."/>
            <person name="Markowitz V."/>
            <person name="Hugenholtz P."/>
            <person name="Klenk H.P."/>
            <person name="Kyrpides N.C."/>
        </authorList>
    </citation>
    <scope>NUCLEOTIDE SEQUENCE [LARGE SCALE GENOMIC DNA]</scope>
    <source>
        <strain evidence="6">DSM 11293 / JCM 15392 / SEBR 4228</strain>
    </source>
</reference>
<dbReference type="Gene3D" id="1.10.260.40">
    <property type="entry name" value="lambda repressor-like DNA-binding domains"/>
    <property type="match status" value="1"/>
</dbReference>
<dbReference type="HOGENOM" id="CLU_037628_6_0_12"/>
<organism evidence="5 6">
    <name type="scientific">Sediminispirochaeta smaragdinae (strain DSM 11293 / JCM 15392 / SEBR 4228)</name>
    <name type="common">Spirochaeta smaragdinae</name>
    <dbReference type="NCBI Taxonomy" id="573413"/>
    <lineage>
        <taxon>Bacteria</taxon>
        <taxon>Pseudomonadati</taxon>
        <taxon>Spirochaetota</taxon>
        <taxon>Spirochaetia</taxon>
        <taxon>Spirochaetales</taxon>
        <taxon>Spirochaetaceae</taxon>
        <taxon>Sediminispirochaeta</taxon>
    </lineage>
</organism>
<evidence type="ECO:0000313" key="6">
    <source>
        <dbReference type="Proteomes" id="UP000002318"/>
    </source>
</evidence>
<sequence>MNKVTIMDIAKAAGVSKSTVSRVLSRPDMVNSKTRNRVLELMKQMDYIPNQLAQGLAGTPTRNIGVVIDELSNFFFIEIAEGVDWVLNTQNYSMQLSSSRWVEEREFLLVRSLISSRVDGILLAPVLPESPTIRLLKHAGIPFVLMNCIPEDEEISYVSCDNVKGGELAAHYINSLEKEQTILITGFEHQSMGDRVDGFYNCVDHSKGDIKRYRGVKTFEDGYDLVPILLSRDEIERKKSVLFITNDNVALGVMEHLVALSIPIPEQVSVVGYDNIRLSSLCRIPLTTVSQSIRDMGRIAAMELLDLMASPDSKPKRHLLAPEFVVRSSSV</sequence>
<dbReference type="EMBL" id="CP002116">
    <property type="protein sequence ID" value="ADK82158.1"/>
    <property type="molecule type" value="Genomic_DNA"/>
</dbReference>
<evidence type="ECO:0000313" key="5">
    <source>
        <dbReference type="EMBL" id="ADK82158.1"/>
    </source>
</evidence>
<keyword evidence="6" id="KW-1185">Reference proteome</keyword>
<keyword evidence="1" id="KW-0805">Transcription regulation</keyword>
<dbReference type="RefSeq" id="WP_013255617.1">
    <property type="nucleotide sequence ID" value="NC_014364.1"/>
</dbReference>
<dbReference type="STRING" id="573413.Spirs_3057"/>
<dbReference type="InterPro" id="IPR046335">
    <property type="entry name" value="LacI/GalR-like_sensor"/>
</dbReference>
<dbReference type="PANTHER" id="PTHR30146">
    <property type="entry name" value="LACI-RELATED TRANSCRIPTIONAL REPRESSOR"/>
    <property type="match status" value="1"/>
</dbReference>
<feature type="domain" description="HTH lacI-type" evidence="4">
    <location>
        <begin position="4"/>
        <end position="58"/>
    </location>
</feature>
<dbReference type="SUPFAM" id="SSF47413">
    <property type="entry name" value="lambda repressor-like DNA-binding domains"/>
    <property type="match status" value="1"/>
</dbReference>
<dbReference type="OrthoDB" id="9784962at2"/>
<dbReference type="InterPro" id="IPR010982">
    <property type="entry name" value="Lambda_DNA-bd_dom_sf"/>
</dbReference>
<protein>
    <submittedName>
        <fullName evidence="5">Transcriptional regulator, LacI family</fullName>
    </submittedName>
</protein>
<proteinExistence type="predicted"/>
<dbReference type="InterPro" id="IPR028082">
    <property type="entry name" value="Peripla_BP_I"/>
</dbReference>
<evidence type="ECO:0000256" key="2">
    <source>
        <dbReference type="ARBA" id="ARBA00023125"/>
    </source>
</evidence>
<keyword evidence="2" id="KW-0238">DNA-binding</keyword>
<dbReference type="PROSITE" id="PS00356">
    <property type="entry name" value="HTH_LACI_1"/>
    <property type="match status" value="1"/>
</dbReference>
<dbReference type="PANTHER" id="PTHR30146:SF154">
    <property type="entry name" value="TRANSCRIPTION REGULATOR, MEMBER OF GALR FAMILY"/>
    <property type="match status" value="1"/>
</dbReference>
<dbReference type="GO" id="GO:0000976">
    <property type="term" value="F:transcription cis-regulatory region binding"/>
    <property type="evidence" value="ECO:0007669"/>
    <property type="project" value="TreeGrafter"/>
</dbReference>
<dbReference type="Pfam" id="PF00356">
    <property type="entry name" value="LacI"/>
    <property type="match status" value="1"/>
</dbReference>
<dbReference type="InterPro" id="IPR000843">
    <property type="entry name" value="HTH_LacI"/>
</dbReference>
<dbReference type="eggNOG" id="COG1609">
    <property type="taxonomic scope" value="Bacteria"/>
</dbReference>
<dbReference type="Gene3D" id="3.40.50.2300">
    <property type="match status" value="2"/>
</dbReference>
<dbReference type="SMART" id="SM00354">
    <property type="entry name" value="HTH_LACI"/>
    <property type="match status" value="1"/>
</dbReference>
<gene>
    <name evidence="5" type="ordered locus">Spirs_3057</name>
</gene>
<dbReference type="Proteomes" id="UP000002318">
    <property type="component" value="Chromosome"/>
</dbReference>
<dbReference type="SUPFAM" id="SSF53822">
    <property type="entry name" value="Periplasmic binding protein-like I"/>
    <property type="match status" value="1"/>
</dbReference>
<evidence type="ECO:0000259" key="4">
    <source>
        <dbReference type="PROSITE" id="PS50932"/>
    </source>
</evidence>
<evidence type="ECO:0000256" key="3">
    <source>
        <dbReference type="ARBA" id="ARBA00023163"/>
    </source>
</evidence>
<name>E1R4S0_SEDSS</name>
<dbReference type="GO" id="GO:0003700">
    <property type="term" value="F:DNA-binding transcription factor activity"/>
    <property type="evidence" value="ECO:0007669"/>
    <property type="project" value="TreeGrafter"/>
</dbReference>
<dbReference type="CDD" id="cd01392">
    <property type="entry name" value="HTH_LacI"/>
    <property type="match status" value="1"/>
</dbReference>
<dbReference type="CDD" id="cd06267">
    <property type="entry name" value="PBP1_LacI_sugar_binding-like"/>
    <property type="match status" value="1"/>
</dbReference>
<dbReference type="KEGG" id="ssm:Spirs_3057"/>
<dbReference type="PROSITE" id="PS50932">
    <property type="entry name" value="HTH_LACI_2"/>
    <property type="match status" value="1"/>
</dbReference>
<accession>E1R4S0</accession>
<evidence type="ECO:0000256" key="1">
    <source>
        <dbReference type="ARBA" id="ARBA00023015"/>
    </source>
</evidence>